<dbReference type="PANTHER" id="PTHR34807:SF3">
    <property type="entry name" value="OS08G0270800 PROTEIN"/>
    <property type="match status" value="1"/>
</dbReference>
<dbReference type="AlphaFoldDB" id="A0AAN7KTF3"/>
<dbReference type="Proteomes" id="UP001346149">
    <property type="component" value="Unassembled WGS sequence"/>
</dbReference>
<evidence type="ECO:0000313" key="1">
    <source>
        <dbReference type="EMBL" id="KAK4772269.1"/>
    </source>
</evidence>
<comment type="caution">
    <text evidence="1">The sequence shown here is derived from an EMBL/GenBank/DDBJ whole genome shotgun (WGS) entry which is preliminary data.</text>
</comment>
<reference evidence="1 2" key="1">
    <citation type="journal article" date="2023" name="Hortic Res">
        <title>Pangenome of water caltrop reveals structural variations and asymmetric subgenome divergence after allopolyploidization.</title>
        <authorList>
            <person name="Zhang X."/>
            <person name="Chen Y."/>
            <person name="Wang L."/>
            <person name="Yuan Y."/>
            <person name="Fang M."/>
            <person name="Shi L."/>
            <person name="Lu R."/>
            <person name="Comes H.P."/>
            <person name="Ma Y."/>
            <person name="Chen Y."/>
            <person name="Huang G."/>
            <person name="Zhou Y."/>
            <person name="Zheng Z."/>
            <person name="Qiu Y."/>
        </authorList>
    </citation>
    <scope>NUCLEOTIDE SEQUENCE [LARGE SCALE GENOMIC DNA]</scope>
    <source>
        <strain evidence="1">F231</strain>
    </source>
</reference>
<dbReference type="EMBL" id="JAXQNO010000020">
    <property type="protein sequence ID" value="KAK4772269.1"/>
    <property type="molecule type" value="Genomic_DNA"/>
</dbReference>
<sequence>MKKLKGVAAVGPIPHSVGFEDPRSRFRFQSLLQDHQDLVRETDAIKKRMQTMEQRKLALLAEVRYLRWRFEYLTKDNSLRCKYLQNPSKVKSRDSKIGSKQIVRKRNYAVDEASPGFKYNKKPQIANGKKAVLQKWEPQFIEKGTTGKMGVQENFTGSRFG</sequence>
<name>A0AAN7KTF3_TRANT</name>
<evidence type="ECO:0000313" key="2">
    <source>
        <dbReference type="Proteomes" id="UP001346149"/>
    </source>
</evidence>
<keyword evidence="2" id="KW-1185">Reference proteome</keyword>
<proteinExistence type="predicted"/>
<dbReference type="PANTHER" id="PTHR34807">
    <property type="entry name" value="OS08G0270800 PROTEIN"/>
    <property type="match status" value="1"/>
</dbReference>
<organism evidence="1 2">
    <name type="scientific">Trapa natans</name>
    <name type="common">Water chestnut</name>
    <dbReference type="NCBI Taxonomy" id="22666"/>
    <lineage>
        <taxon>Eukaryota</taxon>
        <taxon>Viridiplantae</taxon>
        <taxon>Streptophyta</taxon>
        <taxon>Embryophyta</taxon>
        <taxon>Tracheophyta</taxon>
        <taxon>Spermatophyta</taxon>
        <taxon>Magnoliopsida</taxon>
        <taxon>eudicotyledons</taxon>
        <taxon>Gunneridae</taxon>
        <taxon>Pentapetalae</taxon>
        <taxon>rosids</taxon>
        <taxon>malvids</taxon>
        <taxon>Myrtales</taxon>
        <taxon>Lythraceae</taxon>
        <taxon>Trapa</taxon>
    </lineage>
</organism>
<accession>A0AAN7KTF3</accession>
<gene>
    <name evidence="1" type="ORF">SAY86_014044</name>
</gene>
<protein>
    <submittedName>
        <fullName evidence="1">Uncharacterized protein</fullName>
    </submittedName>
</protein>